<organism evidence="2 3">
    <name type="scientific">Parelaphostrongylus tenuis</name>
    <name type="common">Meningeal worm</name>
    <dbReference type="NCBI Taxonomy" id="148309"/>
    <lineage>
        <taxon>Eukaryota</taxon>
        <taxon>Metazoa</taxon>
        <taxon>Ecdysozoa</taxon>
        <taxon>Nematoda</taxon>
        <taxon>Chromadorea</taxon>
        <taxon>Rhabditida</taxon>
        <taxon>Rhabditina</taxon>
        <taxon>Rhabditomorpha</taxon>
        <taxon>Strongyloidea</taxon>
        <taxon>Metastrongylidae</taxon>
        <taxon>Parelaphostrongylus</taxon>
    </lineage>
</organism>
<evidence type="ECO:0000313" key="2">
    <source>
        <dbReference type="EMBL" id="KAJ1370321.1"/>
    </source>
</evidence>
<dbReference type="EMBL" id="JAHQIW010006768">
    <property type="protein sequence ID" value="KAJ1370321.1"/>
    <property type="molecule type" value="Genomic_DNA"/>
</dbReference>
<name>A0AAD5R6B4_PARTN</name>
<keyword evidence="1" id="KW-0732">Signal</keyword>
<dbReference type="PROSITE" id="PS51257">
    <property type="entry name" value="PROKAR_LIPOPROTEIN"/>
    <property type="match status" value="1"/>
</dbReference>
<sequence>MARFLTKCLIIPLLATVSTVLGCGVMPAGQASTRTFTVSGFTLPVAMVYSASSDVRARVPGIAADMGGAQAFVSRLVMQTVFDVLESQARSALLPDGIISSILGQLEVRVNYRPLQCKNVISPEKTLPQRDSKEYCIIVDNTVTGICTTNMATNRDMCAAPDGDKVKVTAVPSAQQTISGTLSTSNIIMANWSRTMWQNVVNRAVRMLALGPFRSHFFSASATVGGN</sequence>
<feature type="chain" id="PRO_5042135146" description="Secreted protein" evidence="1">
    <location>
        <begin position="23"/>
        <end position="227"/>
    </location>
</feature>
<accession>A0AAD5R6B4</accession>
<protein>
    <recommendedName>
        <fullName evidence="4">Secreted protein</fullName>
    </recommendedName>
</protein>
<evidence type="ECO:0000256" key="1">
    <source>
        <dbReference type="SAM" id="SignalP"/>
    </source>
</evidence>
<proteinExistence type="predicted"/>
<feature type="signal peptide" evidence="1">
    <location>
        <begin position="1"/>
        <end position="22"/>
    </location>
</feature>
<gene>
    <name evidence="2" type="ORF">KIN20_032018</name>
</gene>
<evidence type="ECO:0008006" key="4">
    <source>
        <dbReference type="Google" id="ProtNLM"/>
    </source>
</evidence>
<dbReference type="AlphaFoldDB" id="A0AAD5R6B4"/>
<reference evidence="2" key="1">
    <citation type="submission" date="2021-06" db="EMBL/GenBank/DDBJ databases">
        <title>Parelaphostrongylus tenuis whole genome reference sequence.</title>
        <authorList>
            <person name="Garwood T.J."/>
            <person name="Larsen P.A."/>
            <person name="Fountain-Jones N.M."/>
            <person name="Garbe J.R."/>
            <person name="Macchietto M.G."/>
            <person name="Kania S.A."/>
            <person name="Gerhold R.W."/>
            <person name="Richards J.E."/>
            <person name="Wolf T.M."/>
        </authorList>
    </citation>
    <scope>NUCLEOTIDE SEQUENCE</scope>
    <source>
        <strain evidence="2">MNPRO001-30</strain>
        <tissue evidence="2">Meninges</tissue>
    </source>
</reference>
<dbReference type="Proteomes" id="UP001196413">
    <property type="component" value="Unassembled WGS sequence"/>
</dbReference>
<comment type="caution">
    <text evidence="2">The sequence shown here is derived from an EMBL/GenBank/DDBJ whole genome shotgun (WGS) entry which is preliminary data.</text>
</comment>
<evidence type="ECO:0000313" key="3">
    <source>
        <dbReference type="Proteomes" id="UP001196413"/>
    </source>
</evidence>
<keyword evidence="3" id="KW-1185">Reference proteome</keyword>